<dbReference type="GO" id="GO:0005829">
    <property type="term" value="C:cytosol"/>
    <property type="evidence" value="ECO:0007669"/>
    <property type="project" value="TreeGrafter"/>
</dbReference>
<dbReference type="GO" id="GO:0034628">
    <property type="term" value="P:'de novo' NAD+ biosynthetic process from L-aspartate"/>
    <property type="evidence" value="ECO:0007669"/>
    <property type="project" value="TreeGrafter"/>
</dbReference>
<evidence type="ECO:0000256" key="6">
    <source>
        <dbReference type="ARBA" id="ARBA00022642"/>
    </source>
</evidence>
<evidence type="ECO:0000256" key="8">
    <source>
        <dbReference type="ARBA" id="ARBA00022723"/>
    </source>
</evidence>
<name>A0A542DGF4_AMYCI</name>
<keyword evidence="7" id="KW-0808">Transferase</keyword>
<comment type="caution">
    <text evidence="12">The sequence shown here is derived from an EMBL/GenBank/DDBJ whole genome shotgun (WGS) entry which is preliminary data.</text>
</comment>
<evidence type="ECO:0000256" key="1">
    <source>
        <dbReference type="ARBA" id="ARBA00001966"/>
    </source>
</evidence>
<dbReference type="Proteomes" id="UP000320876">
    <property type="component" value="Unassembled WGS sequence"/>
</dbReference>
<dbReference type="Gene3D" id="3.40.50.10800">
    <property type="entry name" value="NadA-like"/>
    <property type="match status" value="3"/>
</dbReference>
<evidence type="ECO:0000256" key="10">
    <source>
        <dbReference type="ARBA" id="ARBA00023014"/>
    </source>
</evidence>
<dbReference type="AlphaFoldDB" id="A0A542DGF4"/>
<proteinExistence type="predicted"/>
<dbReference type="UniPathway" id="UPA00253">
    <property type="reaction ID" value="UER00327"/>
</dbReference>
<dbReference type="SUPFAM" id="SSF142754">
    <property type="entry name" value="NadA-like"/>
    <property type="match status" value="1"/>
</dbReference>
<keyword evidence="4" id="KW-0004">4Fe-4S</keyword>
<evidence type="ECO:0000256" key="11">
    <source>
        <dbReference type="NCBIfam" id="TIGR00550"/>
    </source>
</evidence>
<accession>A0A542DGF4</accession>
<evidence type="ECO:0000256" key="5">
    <source>
        <dbReference type="ARBA" id="ARBA00022490"/>
    </source>
</evidence>
<dbReference type="PANTHER" id="PTHR30573:SF0">
    <property type="entry name" value="QUINOLINATE SYNTHASE, CHLOROPLASTIC"/>
    <property type="match status" value="1"/>
</dbReference>
<dbReference type="NCBIfam" id="NF006879">
    <property type="entry name" value="PRK09375.1-4"/>
    <property type="match status" value="1"/>
</dbReference>
<dbReference type="EC" id="2.5.1.72" evidence="3 11"/>
<keyword evidence="6" id="KW-0662">Pyridine nucleotide biosynthesis</keyword>
<reference evidence="12 13" key="1">
    <citation type="submission" date="2019-06" db="EMBL/GenBank/DDBJ databases">
        <title>Sequencing the genomes of 1000 actinobacteria strains.</title>
        <authorList>
            <person name="Klenk H.-P."/>
        </authorList>
    </citation>
    <scope>NUCLEOTIDE SEQUENCE [LARGE SCALE GENOMIC DNA]</scope>
    <source>
        <strain evidence="12 13">DSM 45679</strain>
    </source>
</reference>
<dbReference type="NCBIfam" id="TIGR00550">
    <property type="entry name" value="nadA"/>
    <property type="match status" value="1"/>
</dbReference>
<evidence type="ECO:0000256" key="7">
    <source>
        <dbReference type="ARBA" id="ARBA00022679"/>
    </source>
</evidence>
<dbReference type="NCBIfam" id="NF006878">
    <property type="entry name" value="PRK09375.1-2"/>
    <property type="match status" value="1"/>
</dbReference>
<dbReference type="FunFam" id="3.40.50.10800:FF:000007">
    <property type="entry name" value="Quinolinate synthase A"/>
    <property type="match status" value="1"/>
</dbReference>
<evidence type="ECO:0000256" key="4">
    <source>
        <dbReference type="ARBA" id="ARBA00022485"/>
    </source>
</evidence>
<keyword evidence="5" id="KW-0963">Cytoplasm</keyword>
<dbReference type="Pfam" id="PF02445">
    <property type="entry name" value="NadA"/>
    <property type="match status" value="1"/>
</dbReference>
<evidence type="ECO:0000256" key="3">
    <source>
        <dbReference type="ARBA" id="ARBA00012669"/>
    </source>
</evidence>
<evidence type="ECO:0000313" key="13">
    <source>
        <dbReference type="Proteomes" id="UP000320876"/>
    </source>
</evidence>
<keyword evidence="13" id="KW-1185">Reference proteome</keyword>
<evidence type="ECO:0000313" key="12">
    <source>
        <dbReference type="EMBL" id="TQJ02121.1"/>
    </source>
</evidence>
<dbReference type="InterPro" id="IPR003473">
    <property type="entry name" value="NadA"/>
</dbReference>
<organism evidence="12 13">
    <name type="scientific">Amycolatopsis cihanbeyliensis</name>
    <dbReference type="NCBI Taxonomy" id="1128664"/>
    <lineage>
        <taxon>Bacteria</taxon>
        <taxon>Bacillati</taxon>
        <taxon>Actinomycetota</taxon>
        <taxon>Actinomycetes</taxon>
        <taxon>Pseudonocardiales</taxon>
        <taxon>Pseudonocardiaceae</taxon>
        <taxon>Amycolatopsis</taxon>
    </lineage>
</organism>
<comment type="cofactor">
    <cofactor evidence="1">
        <name>[4Fe-4S] cluster</name>
        <dbReference type="ChEBI" id="CHEBI:49883"/>
    </cofactor>
</comment>
<gene>
    <name evidence="12" type="ORF">FB471_1838</name>
</gene>
<keyword evidence="9" id="KW-0408">Iron</keyword>
<dbReference type="GO" id="GO:0046872">
    <property type="term" value="F:metal ion binding"/>
    <property type="evidence" value="ECO:0007669"/>
    <property type="project" value="UniProtKB-KW"/>
</dbReference>
<keyword evidence="8" id="KW-0479">Metal-binding</keyword>
<dbReference type="GO" id="GO:0008987">
    <property type="term" value="F:quinolinate synthetase A activity"/>
    <property type="evidence" value="ECO:0007669"/>
    <property type="project" value="UniProtKB-UniRule"/>
</dbReference>
<evidence type="ECO:0000256" key="9">
    <source>
        <dbReference type="ARBA" id="ARBA00023004"/>
    </source>
</evidence>
<evidence type="ECO:0000256" key="2">
    <source>
        <dbReference type="ARBA" id="ARBA00005065"/>
    </source>
</evidence>
<keyword evidence="10" id="KW-0411">Iron-sulfur</keyword>
<dbReference type="GO" id="GO:0051539">
    <property type="term" value="F:4 iron, 4 sulfur cluster binding"/>
    <property type="evidence" value="ECO:0007669"/>
    <property type="project" value="UniProtKB-KW"/>
</dbReference>
<sequence>MADTMTLESDELTPMGGVEPDAAWADEVRRLAEERNAVLLAHNYQLPEIQEIADHTGDSLALSRLAAASDASTIVFCGVHFMAETAKILSPDKTVLIPDARAGCSLADSITGTQLREWKAAHPGAVVVSYVNTTAEVKAETDICCTSSNAVDVVASVPADREVLFCPDQFLGAHVKRKTGRENLHIWAGECHVHAGINGPELAERAASDPDADLFIHPECGCATSALYLAGEGAVPAEKVKILSTGDMVRAARDTRASSVLVATEVGMLHQLRKAAPEIDFRAVNERASCRYMKMITPAALLRSLRVGADEVHVDEVTAERARASVRRMIEIGTPGGGE</sequence>
<protein>
    <recommendedName>
        <fullName evidence="3 11">Quinolinate synthase</fullName>
        <ecNumber evidence="3 11">2.5.1.72</ecNumber>
    </recommendedName>
</protein>
<dbReference type="EMBL" id="VFML01000001">
    <property type="protein sequence ID" value="TQJ02121.1"/>
    <property type="molecule type" value="Genomic_DNA"/>
</dbReference>
<dbReference type="PANTHER" id="PTHR30573">
    <property type="entry name" value="QUINOLINATE SYNTHETASE A"/>
    <property type="match status" value="1"/>
</dbReference>
<dbReference type="InterPro" id="IPR036094">
    <property type="entry name" value="NadA_sf"/>
</dbReference>
<comment type="pathway">
    <text evidence="2">Cofactor biosynthesis; NAD(+) biosynthesis; quinolinate from iminoaspartate: step 1/1.</text>
</comment>